<feature type="transmembrane region" description="Helical" evidence="1">
    <location>
        <begin position="46"/>
        <end position="67"/>
    </location>
</feature>
<sequence length="142" mass="14692">MKALLLLICMFLCCAGASAQLADSTAPARGTAAWHLGKARSQKTAAWILLGGGTLVGVIGLGNSINMSGGYLGPASEEEKSKQRVGEVMFLVGGAAVLGSVPLFLAGARNKRIALGMKRQASYLPDPGRQHSFAALSLRLPI</sequence>
<feature type="signal peptide" evidence="2">
    <location>
        <begin position="1"/>
        <end position="19"/>
    </location>
</feature>
<keyword evidence="4" id="KW-1185">Reference proteome</keyword>
<evidence type="ECO:0000313" key="4">
    <source>
        <dbReference type="Proteomes" id="UP001501725"/>
    </source>
</evidence>
<evidence type="ECO:0000256" key="2">
    <source>
        <dbReference type="SAM" id="SignalP"/>
    </source>
</evidence>
<gene>
    <name evidence="3" type="ORF">GCM10023184_37940</name>
</gene>
<protein>
    <recommendedName>
        <fullName evidence="5">DUF4134 domain-containing protein</fullName>
    </recommendedName>
</protein>
<proteinExistence type="predicted"/>
<keyword evidence="1" id="KW-0812">Transmembrane</keyword>
<keyword evidence="1" id="KW-1133">Transmembrane helix</keyword>
<organism evidence="3 4">
    <name type="scientific">Flaviaesturariibacter amylovorans</name>
    <dbReference type="NCBI Taxonomy" id="1084520"/>
    <lineage>
        <taxon>Bacteria</taxon>
        <taxon>Pseudomonadati</taxon>
        <taxon>Bacteroidota</taxon>
        <taxon>Chitinophagia</taxon>
        <taxon>Chitinophagales</taxon>
        <taxon>Chitinophagaceae</taxon>
        <taxon>Flaviaestuariibacter</taxon>
    </lineage>
</organism>
<dbReference type="EMBL" id="BAABGY010000014">
    <property type="protein sequence ID" value="GAA4340329.1"/>
    <property type="molecule type" value="Genomic_DNA"/>
</dbReference>
<reference evidence="4" key="1">
    <citation type="journal article" date="2019" name="Int. J. Syst. Evol. Microbiol.">
        <title>The Global Catalogue of Microorganisms (GCM) 10K type strain sequencing project: providing services to taxonomists for standard genome sequencing and annotation.</title>
        <authorList>
            <consortium name="The Broad Institute Genomics Platform"/>
            <consortium name="The Broad Institute Genome Sequencing Center for Infectious Disease"/>
            <person name="Wu L."/>
            <person name="Ma J."/>
        </authorList>
    </citation>
    <scope>NUCLEOTIDE SEQUENCE [LARGE SCALE GENOMIC DNA]</scope>
    <source>
        <strain evidence="4">JCM 17919</strain>
    </source>
</reference>
<dbReference type="Proteomes" id="UP001501725">
    <property type="component" value="Unassembled WGS sequence"/>
</dbReference>
<name>A0ABP8HJS0_9BACT</name>
<evidence type="ECO:0008006" key="5">
    <source>
        <dbReference type="Google" id="ProtNLM"/>
    </source>
</evidence>
<accession>A0ABP8HJS0</accession>
<evidence type="ECO:0000256" key="1">
    <source>
        <dbReference type="SAM" id="Phobius"/>
    </source>
</evidence>
<dbReference type="RefSeq" id="WP_345257433.1">
    <property type="nucleotide sequence ID" value="NZ_BAABGY010000014.1"/>
</dbReference>
<feature type="transmembrane region" description="Helical" evidence="1">
    <location>
        <begin position="88"/>
        <end position="108"/>
    </location>
</feature>
<evidence type="ECO:0000313" key="3">
    <source>
        <dbReference type="EMBL" id="GAA4340329.1"/>
    </source>
</evidence>
<keyword evidence="2" id="KW-0732">Signal</keyword>
<feature type="chain" id="PRO_5045831429" description="DUF4134 domain-containing protein" evidence="2">
    <location>
        <begin position="20"/>
        <end position="142"/>
    </location>
</feature>
<keyword evidence="1" id="KW-0472">Membrane</keyword>
<comment type="caution">
    <text evidence="3">The sequence shown here is derived from an EMBL/GenBank/DDBJ whole genome shotgun (WGS) entry which is preliminary data.</text>
</comment>